<organism evidence="1 2">
    <name type="scientific">Sphingomonas morindae</name>
    <dbReference type="NCBI Taxonomy" id="1541170"/>
    <lineage>
        <taxon>Bacteria</taxon>
        <taxon>Pseudomonadati</taxon>
        <taxon>Pseudomonadota</taxon>
        <taxon>Alphaproteobacteria</taxon>
        <taxon>Sphingomonadales</taxon>
        <taxon>Sphingomonadaceae</taxon>
        <taxon>Sphingomonas</taxon>
    </lineage>
</organism>
<sequence length="164" mass="17962">MAYPRILKHMMLFNEGRAYIGEASAITLPKLSRKIEKWRGAGMDGAVPIDLGMGDEFVLEHGYPGPILQVLRQYGTSATLRFAGSYEQAGRADGIEVYARGLHEEIDGGESKPGELGAFKVKTTLSYYRLEWNGVPVIEIDPINMVLTVNGVDLLAAHRANLGI</sequence>
<evidence type="ECO:0000313" key="1">
    <source>
        <dbReference type="EMBL" id="USI72698.1"/>
    </source>
</evidence>
<proteinExistence type="predicted"/>
<gene>
    <name evidence="1" type="ORF">LHA26_15710</name>
</gene>
<dbReference type="NCBIfam" id="TIGR01611">
    <property type="entry name" value="tail_tube"/>
    <property type="match status" value="1"/>
</dbReference>
<dbReference type="Proteomes" id="UP001056937">
    <property type="component" value="Chromosome 1"/>
</dbReference>
<dbReference type="RefSeq" id="WP_252166506.1">
    <property type="nucleotide sequence ID" value="NZ_CP084930.1"/>
</dbReference>
<evidence type="ECO:0000313" key="2">
    <source>
        <dbReference type="Proteomes" id="UP001056937"/>
    </source>
</evidence>
<reference evidence="1" key="1">
    <citation type="journal article" date="2022" name="Toxins">
        <title>Genomic Analysis of Sphingopyxis sp. USTB-05 for Biodegrading Cyanobacterial Hepatotoxins.</title>
        <authorList>
            <person name="Liu C."/>
            <person name="Xu Q."/>
            <person name="Zhao Z."/>
            <person name="Zhang H."/>
            <person name="Liu X."/>
            <person name="Yin C."/>
            <person name="Liu Y."/>
            <person name="Yan H."/>
        </authorList>
    </citation>
    <scope>NUCLEOTIDE SEQUENCE</scope>
    <source>
        <strain evidence="1">NBD5</strain>
    </source>
</reference>
<keyword evidence="2" id="KW-1185">Reference proteome</keyword>
<dbReference type="EMBL" id="CP084930">
    <property type="protein sequence ID" value="USI72698.1"/>
    <property type="molecule type" value="Genomic_DNA"/>
</dbReference>
<protein>
    <submittedName>
        <fullName evidence="1">Phage major tail tube protein</fullName>
    </submittedName>
</protein>
<dbReference type="Pfam" id="PF04985">
    <property type="entry name" value="Phage_tube"/>
    <property type="match status" value="1"/>
</dbReference>
<accession>A0ABY4X6Z9</accession>
<dbReference type="InterPro" id="IPR006498">
    <property type="entry name" value="Tail_tube"/>
</dbReference>
<name>A0ABY4X6Z9_9SPHN</name>